<dbReference type="SMART" id="SM00060">
    <property type="entry name" value="FN3"/>
    <property type="match status" value="2"/>
</dbReference>
<dbReference type="EMBL" id="JABSTV010001248">
    <property type="protein sequence ID" value="KAH7968924.1"/>
    <property type="molecule type" value="Genomic_DNA"/>
</dbReference>
<dbReference type="GO" id="GO:0016020">
    <property type="term" value="C:membrane"/>
    <property type="evidence" value="ECO:0007669"/>
    <property type="project" value="UniProtKB-SubCell"/>
</dbReference>
<comment type="caution">
    <text evidence="13">The sequence shown here is derived from an EMBL/GenBank/DDBJ whole genome shotgun (WGS) entry which is preliminary data.</text>
</comment>
<evidence type="ECO:0000256" key="7">
    <source>
        <dbReference type="ARBA" id="ARBA00023136"/>
    </source>
</evidence>
<accession>A0A9D4T3P5</accession>
<evidence type="ECO:0000256" key="1">
    <source>
        <dbReference type="ARBA" id="ARBA00004167"/>
    </source>
</evidence>
<evidence type="ECO:0000256" key="4">
    <source>
        <dbReference type="ARBA" id="ARBA00022737"/>
    </source>
</evidence>
<evidence type="ECO:0000256" key="10">
    <source>
        <dbReference type="SAM" id="MobiDB-lite"/>
    </source>
</evidence>
<evidence type="ECO:0000313" key="13">
    <source>
        <dbReference type="EMBL" id="KAH7968924.1"/>
    </source>
</evidence>
<evidence type="ECO:0000259" key="12">
    <source>
        <dbReference type="PROSITE" id="PS50853"/>
    </source>
</evidence>
<keyword evidence="6 11" id="KW-1133">Transmembrane helix</keyword>
<dbReference type="InterPro" id="IPR050964">
    <property type="entry name" value="Striated_Muscle_Regulatory"/>
</dbReference>
<dbReference type="PANTHER" id="PTHR13817:SF102">
    <property type="entry name" value="DOWN SYNDROME CELL ADHESION MOLECULE-LIKE PROTEIN DSCAM2"/>
    <property type="match status" value="1"/>
</dbReference>
<proteinExistence type="predicted"/>
<evidence type="ECO:0000256" key="2">
    <source>
        <dbReference type="ARBA" id="ARBA00022692"/>
    </source>
</evidence>
<name>A0A9D4T3P5_RHISA</name>
<dbReference type="InterPro" id="IPR056754">
    <property type="entry name" value="DSCAM/DSCAML_C"/>
</dbReference>
<keyword evidence="9" id="KW-0393">Immunoglobulin domain</keyword>
<reference evidence="13" key="2">
    <citation type="submission" date="2021-09" db="EMBL/GenBank/DDBJ databases">
        <authorList>
            <person name="Jia N."/>
            <person name="Wang J."/>
            <person name="Shi W."/>
            <person name="Du L."/>
            <person name="Sun Y."/>
            <person name="Zhan W."/>
            <person name="Jiang J."/>
            <person name="Wang Q."/>
            <person name="Zhang B."/>
            <person name="Ji P."/>
            <person name="Sakyi L.B."/>
            <person name="Cui X."/>
            <person name="Yuan T."/>
            <person name="Jiang B."/>
            <person name="Yang W."/>
            <person name="Lam T.T.-Y."/>
            <person name="Chang Q."/>
            <person name="Ding S."/>
            <person name="Wang X."/>
            <person name="Zhu J."/>
            <person name="Ruan X."/>
            <person name="Zhao L."/>
            <person name="Wei J."/>
            <person name="Que T."/>
            <person name="Du C."/>
            <person name="Cheng J."/>
            <person name="Dai P."/>
            <person name="Han X."/>
            <person name="Huang E."/>
            <person name="Gao Y."/>
            <person name="Liu J."/>
            <person name="Shao H."/>
            <person name="Ye R."/>
            <person name="Li L."/>
            <person name="Wei W."/>
            <person name="Wang X."/>
            <person name="Wang C."/>
            <person name="Huo Q."/>
            <person name="Li W."/>
            <person name="Guo W."/>
            <person name="Chen H."/>
            <person name="Chen S."/>
            <person name="Zhou L."/>
            <person name="Zhou L."/>
            <person name="Ni X."/>
            <person name="Tian J."/>
            <person name="Zhou Y."/>
            <person name="Sheng Y."/>
            <person name="Liu T."/>
            <person name="Pan Y."/>
            <person name="Xia L."/>
            <person name="Li J."/>
            <person name="Zhao F."/>
            <person name="Cao W."/>
        </authorList>
    </citation>
    <scope>NUCLEOTIDE SEQUENCE</scope>
    <source>
        <strain evidence="13">Rsan-2018</strain>
        <tissue evidence="13">Larvae</tissue>
    </source>
</reference>
<dbReference type="AlphaFoldDB" id="A0A9D4T3P5"/>
<keyword evidence="3" id="KW-0732">Signal</keyword>
<dbReference type="InterPro" id="IPR013783">
    <property type="entry name" value="Ig-like_fold"/>
</dbReference>
<evidence type="ECO:0000256" key="9">
    <source>
        <dbReference type="ARBA" id="ARBA00023319"/>
    </source>
</evidence>
<evidence type="ECO:0000313" key="14">
    <source>
        <dbReference type="Proteomes" id="UP000821837"/>
    </source>
</evidence>
<evidence type="ECO:0000256" key="6">
    <source>
        <dbReference type="ARBA" id="ARBA00022989"/>
    </source>
</evidence>
<dbReference type="Pfam" id="PF00041">
    <property type="entry name" value="fn3"/>
    <property type="match status" value="2"/>
</dbReference>
<sequence>MTQPPSKELHFGAIKGYYVGYRVAASSDPYIYKTLDLGAEGREECVLSSLSRFTQYSVIVQAYNNKGAGPPSDEVVVQTLDSGYYVRQKEAVTGSEWHETHVPGDQNSLTVDKLKCGTNYQFAVRGYNAAGTGENSDIVTAKTSGAAPVAPDRQSLVQTNVSSAVVLLGAWHSGGCPIHQFTVKYRRRQDADWTTLQATRPRDARLEIPGLTPATWYTLQMTAHNSAGVTEAEYAFATLSKYGAADQVTPRTEVHRETSSVVSDATVVVPVVVSLVIVLVLLVIVCMVIRRKHSSGSSQSGTYANGSSLYGTRKNGMQEAMQMSDLEGKVGKECSSSAFFPAPYATTQLGTRGPEKRTDHMATNLQEAQSSLWRPGKSERCHQNHYRRCPDTDDAISAERPPPP</sequence>
<dbReference type="CDD" id="cd00063">
    <property type="entry name" value="FN3"/>
    <property type="match status" value="3"/>
</dbReference>
<dbReference type="GO" id="GO:0045202">
    <property type="term" value="C:synapse"/>
    <property type="evidence" value="ECO:0007669"/>
    <property type="project" value="TreeGrafter"/>
</dbReference>
<feature type="domain" description="Fibronectin type-III" evidence="12">
    <location>
        <begin position="1"/>
        <end position="82"/>
    </location>
</feature>
<evidence type="ECO:0000256" key="11">
    <source>
        <dbReference type="SAM" id="Phobius"/>
    </source>
</evidence>
<feature type="domain" description="Fibronectin type-III" evidence="12">
    <location>
        <begin position="150"/>
        <end position="241"/>
    </location>
</feature>
<keyword evidence="2 11" id="KW-0812">Transmembrane</keyword>
<gene>
    <name evidence="13" type="ORF">HPB52_012710</name>
</gene>
<keyword evidence="14" id="KW-1185">Reference proteome</keyword>
<dbReference type="SUPFAM" id="SSF49265">
    <property type="entry name" value="Fibronectin type III"/>
    <property type="match status" value="2"/>
</dbReference>
<dbReference type="PROSITE" id="PS50853">
    <property type="entry name" value="FN3"/>
    <property type="match status" value="2"/>
</dbReference>
<protein>
    <recommendedName>
        <fullName evidence="12">Fibronectin type-III domain-containing protein</fullName>
    </recommendedName>
</protein>
<keyword evidence="4" id="KW-0677">Repeat</keyword>
<dbReference type="Gene3D" id="2.60.40.10">
    <property type="entry name" value="Immunoglobulins"/>
    <property type="match status" value="3"/>
</dbReference>
<dbReference type="Pfam" id="PF25059">
    <property type="entry name" value="FN3_DSCAM-DSCAML_C"/>
    <property type="match status" value="1"/>
</dbReference>
<feature type="transmembrane region" description="Helical" evidence="11">
    <location>
        <begin position="267"/>
        <end position="289"/>
    </location>
</feature>
<comment type="subcellular location">
    <subcellularLocation>
        <location evidence="1">Membrane</location>
        <topology evidence="1">Single-pass membrane protein</topology>
    </subcellularLocation>
</comment>
<keyword evidence="7 11" id="KW-0472">Membrane</keyword>
<feature type="region of interest" description="Disordered" evidence="10">
    <location>
        <begin position="366"/>
        <end position="404"/>
    </location>
</feature>
<dbReference type="GO" id="GO:0007416">
    <property type="term" value="P:synapse assembly"/>
    <property type="evidence" value="ECO:0007669"/>
    <property type="project" value="TreeGrafter"/>
</dbReference>
<dbReference type="InterPro" id="IPR036116">
    <property type="entry name" value="FN3_sf"/>
</dbReference>
<dbReference type="VEuPathDB" id="VectorBase:RSAN_052416"/>
<dbReference type="InterPro" id="IPR003961">
    <property type="entry name" value="FN3_dom"/>
</dbReference>
<evidence type="ECO:0000256" key="3">
    <source>
        <dbReference type="ARBA" id="ARBA00022729"/>
    </source>
</evidence>
<keyword evidence="5" id="KW-0130">Cell adhesion</keyword>
<dbReference type="GO" id="GO:0007156">
    <property type="term" value="P:homophilic cell adhesion via plasma membrane adhesion molecules"/>
    <property type="evidence" value="ECO:0007669"/>
    <property type="project" value="TreeGrafter"/>
</dbReference>
<keyword evidence="8" id="KW-1015">Disulfide bond</keyword>
<organism evidence="13 14">
    <name type="scientific">Rhipicephalus sanguineus</name>
    <name type="common">Brown dog tick</name>
    <name type="synonym">Ixodes sanguineus</name>
    <dbReference type="NCBI Taxonomy" id="34632"/>
    <lineage>
        <taxon>Eukaryota</taxon>
        <taxon>Metazoa</taxon>
        <taxon>Ecdysozoa</taxon>
        <taxon>Arthropoda</taxon>
        <taxon>Chelicerata</taxon>
        <taxon>Arachnida</taxon>
        <taxon>Acari</taxon>
        <taxon>Parasitiformes</taxon>
        <taxon>Ixodida</taxon>
        <taxon>Ixodoidea</taxon>
        <taxon>Ixodidae</taxon>
        <taxon>Rhipicephalinae</taxon>
        <taxon>Rhipicephalus</taxon>
        <taxon>Rhipicephalus</taxon>
    </lineage>
</organism>
<dbReference type="Proteomes" id="UP000821837">
    <property type="component" value="Unassembled WGS sequence"/>
</dbReference>
<evidence type="ECO:0000256" key="8">
    <source>
        <dbReference type="ARBA" id="ARBA00023157"/>
    </source>
</evidence>
<reference evidence="13" key="1">
    <citation type="journal article" date="2020" name="Cell">
        <title>Large-Scale Comparative Analyses of Tick Genomes Elucidate Their Genetic Diversity and Vector Capacities.</title>
        <authorList>
            <consortium name="Tick Genome and Microbiome Consortium (TIGMIC)"/>
            <person name="Jia N."/>
            <person name="Wang J."/>
            <person name="Shi W."/>
            <person name="Du L."/>
            <person name="Sun Y."/>
            <person name="Zhan W."/>
            <person name="Jiang J.F."/>
            <person name="Wang Q."/>
            <person name="Zhang B."/>
            <person name="Ji P."/>
            <person name="Bell-Sakyi L."/>
            <person name="Cui X.M."/>
            <person name="Yuan T.T."/>
            <person name="Jiang B.G."/>
            <person name="Yang W.F."/>
            <person name="Lam T.T."/>
            <person name="Chang Q.C."/>
            <person name="Ding S.J."/>
            <person name="Wang X.J."/>
            <person name="Zhu J.G."/>
            <person name="Ruan X.D."/>
            <person name="Zhao L."/>
            <person name="Wei J.T."/>
            <person name="Ye R.Z."/>
            <person name="Que T.C."/>
            <person name="Du C.H."/>
            <person name="Zhou Y.H."/>
            <person name="Cheng J.X."/>
            <person name="Dai P.F."/>
            <person name="Guo W.B."/>
            <person name="Han X.H."/>
            <person name="Huang E.J."/>
            <person name="Li L.F."/>
            <person name="Wei W."/>
            <person name="Gao Y.C."/>
            <person name="Liu J.Z."/>
            <person name="Shao H.Z."/>
            <person name="Wang X."/>
            <person name="Wang C.C."/>
            <person name="Yang T.C."/>
            <person name="Huo Q.B."/>
            <person name="Li W."/>
            <person name="Chen H.Y."/>
            <person name="Chen S.E."/>
            <person name="Zhou L.G."/>
            <person name="Ni X.B."/>
            <person name="Tian J.H."/>
            <person name="Sheng Y."/>
            <person name="Liu T."/>
            <person name="Pan Y.S."/>
            <person name="Xia L.Y."/>
            <person name="Li J."/>
            <person name="Zhao F."/>
            <person name="Cao W.C."/>
        </authorList>
    </citation>
    <scope>NUCLEOTIDE SEQUENCE</scope>
    <source>
        <strain evidence="13">Rsan-2018</strain>
    </source>
</reference>
<evidence type="ECO:0000256" key="5">
    <source>
        <dbReference type="ARBA" id="ARBA00022889"/>
    </source>
</evidence>
<dbReference type="PANTHER" id="PTHR13817">
    <property type="entry name" value="TITIN"/>
    <property type="match status" value="1"/>
</dbReference>